<name>A0A150HP16_9GAMM</name>
<dbReference type="AlphaFoldDB" id="A0A150HP16"/>
<organism evidence="2 3">
    <name type="scientific">Acinetobacter venetianus</name>
    <dbReference type="NCBI Taxonomy" id="52133"/>
    <lineage>
        <taxon>Bacteria</taxon>
        <taxon>Pseudomonadati</taxon>
        <taxon>Pseudomonadota</taxon>
        <taxon>Gammaproteobacteria</taxon>
        <taxon>Moraxellales</taxon>
        <taxon>Moraxellaceae</taxon>
        <taxon>Acinetobacter</taxon>
    </lineage>
</organism>
<dbReference type="PATRIC" id="fig|52133.18.peg.2073"/>
<dbReference type="Pfam" id="PF13994">
    <property type="entry name" value="PgaD"/>
    <property type="match status" value="1"/>
</dbReference>
<dbReference type="InterPro" id="IPR023829">
    <property type="entry name" value="PGA_PgaD"/>
</dbReference>
<dbReference type="RefSeq" id="WP_007481751.1">
    <property type="nucleotide sequence ID" value="NZ_JRUE01000179.1"/>
</dbReference>
<sequence>MKANSLIIDLRRQLPWHKRYASTTTTAMMWGGWLLLWRPFILIWLLVEFQKTHLAQRLMAAFSNGVEHGATALFACAVALLLWGFLPAKRVHKTHVVQKGLVDYARYFEMPEQQIQSGRQQKVTVIHHDANGKIIGIE</sequence>
<evidence type="ECO:0000313" key="3">
    <source>
        <dbReference type="Proteomes" id="UP000075680"/>
    </source>
</evidence>
<keyword evidence="1" id="KW-0472">Membrane</keyword>
<keyword evidence="1" id="KW-0812">Transmembrane</keyword>
<proteinExistence type="predicted"/>
<keyword evidence="1" id="KW-1133">Transmembrane helix</keyword>
<comment type="caution">
    <text evidence="2">The sequence shown here is derived from an EMBL/GenBank/DDBJ whole genome shotgun (WGS) entry which is preliminary data.</text>
</comment>
<evidence type="ECO:0008006" key="4">
    <source>
        <dbReference type="Google" id="ProtNLM"/>
    </source>
</evidence>
<feature type="transmembrane region" description="Helical" evidence="1">
    <location>
        <begin position="66"/>
        <end position="86"/>
    </location>
</feature>
<accession>A0A150HP16</accession>
<dbReference type="GO" id="GO:0043709">
    <property type="term" value="P:cell adhesion involved in single-species biofilm formation"/>
    <property type="evidence" value="ECO:0007669"/>
    <property type="project" value="InterPro"/>
</dbReference>
<evidence type="ECO:0000256" key="1">
    <source>
        <dbReference type="SAM" id="Phobius"/>
    </source>
</evidence>
<dbReference type="EMBL" id="JRUE01000179">
    <property type="protein sequence ID" value="KXZ67883.1"/>
    <property type="molecule type" value="Genomic_DNA"/>
</dbReference>
<gene>
    <name evidence="2" type="ORF">AVENLUH5627_02001</name>
</gene>
<feature type="transmembrane region" description="Helical" evidence="1">
    <location>
        <begin position="20"/>
        <end position="46"/>
    </location>
</feature>
<protein>
    <recommendedName>
        <fullName evidence="4">Poly-beta-1,6-N-acetyl-D-glucosamine biosynthesis protein PgaD</fullName>
    </recommendedName>
</protein>
<dbReference type="NCBIfam" id="TIGR03940">
    <property type="entry name" value="PGA_PgaD"/>
    <property type="match status" value="1"/>
</dbReference>
<evidence type="ECO:0000313" key="2">
    <source>
        <dbReference type="EMBL" id="KXZ67883.1"/>
    </source>
</evidence>
<reference evidence="2 3" key="1">
    <citation type="journal article" date="2016" name="Sci. Rep.">
        <title>Genomic and phenotypic characterization of the species Acinetobacter venetianus.</title>
        <authorList>
            <person name="Fondi M."/>
            <person name="Maida I."/>
            <person name="Perrin E."/>
            <person name="Orlandini V."/>
            <person name="La Torre L."/>
            <person name="Bosi E."/>
            <person name="Negroni A."/>
            <person name="Zanaroli G."/>
            <person name="Fava F."/>
            <person name="Decorosi F."/>
            <person name="Giovannetti L."/>
            <person name="Viti C."/>
            <person name="Vaneechoutte M."/>
            <person name="Dijkshoorn L."/>
            <person name="Fani R."/>
        </authorList>
    </citation>
    <scope>NUCLEOTIDE SEQUENCE [LARGE SCALE GENOMIC DNA]</scope>
    <source>
        <strain evidence="2 3">LUH5627</strain>
    </source>
</reference>
<dbReference type="Proteomes" id="UP000075680">
    <property type="component" value="Unassembled WGS sequence"/>
</dbReference>